<evidence type="ECO:0000313" key="2">
    <source>
        <dbReference type="Proteomes" id="UP001151699"/>
    </source>
</evidence>
<proteinExistence type="predicted"/>
<gene>
    <name evidence="1" type="ORF">Bhyg_15386</name>
</gene>
<name>A0A9Q0RY69_9DIPT</name>
<dbReference type="AlphaFoldDB" id="A0A9Q0RY69"/>
<dbReference type="EMBL" id="WJQU01000004">
    <property type="protein sequence ID" value="KAJ6636791.1"/>
    <property type="molecule type" value="Genomic_DNA"/>
</dbReference>
<organism evidence="1 2">
    <name type="scientific">Pseudolycoriella hygida</name>
    <dbReference type="NCBI Taxonomy" id="35572"/>
    <lineage>
        <taxon>Eukaryota</taxon>
        <taxon>Metazoa</taxon>
        <taxon>Ecdysozoa</taxon>
        <taxon>Arthropoda</taxon>
        <taxon>Hexapoda</taxon>
        <taxon>Insecta</taxon>
        <taxon>Pterygota</taxon>
        <taxon>Neoptera</taxon>
        <taxon>Endopterygota</taxon>
        <taxon>Diptera</taxon>
        <taxon>Nematocera</taxon>
        <taxon>Sciaroidea</taxon>
        <taxon>Sciaridae</taxon>
        <taxon>Pseudolycoriella</taxon>
    </lineage>
</organism>
<dbReference type="Proteomes" id="UP001151699">
    <property type="component" value="Chromosome C"/>
</dbReference>
<protein>
    <submittedName>
        <fullName evidence="1">Uncharacterized protein</fullName>
    </submittedName>
</protein>
<keyword evidence="2" id="KW-1185">Reference proteome</keyword>
<sequence length="78" mass="9268">MSRWVVTYKVVATDKSEIYYYIKDSKDFLTFISDLLFGKCVFKTLFIKDNKLTKNYLSAGKRDDHAYIVPPMRPKFEE</sequence>
<accession>A0A9Q0RY69</accession>
<reference evidence="1" key="1">
    <citation type="submission" date="2022-07" db="EMBL/GenBank/DDBJ databases">
        <authorList>
            <person name="Trinca V."/>
            <person name="Uliana J.V.C."/>
            <person name="Torres T.T."/>
            <person name="Ward R.J."/>
            <person name="Monesi N."/>
        </authorList>
    </citation>
    <scope>NUCLEOTIDE SEQUENCE</scope>
    <source>
        <strain evidence="1">HSMRA1968</strain>
        <tissue evidence="1">Whole embryos</tissue>
    </source>
</reference>
<comment type="caution">
    <text evidence="1">The sequence shown here is derived from an EMBL/GenBank/DDBJ whole genome shotgun (WGS) entry which is preliminary data.</text>
</comment>
<evidence type="ECO:0000313" key="1">
    <source>
        <dbReference type="EMBL" id="KAJ6636791.1"/>
    </source>
</evidence>